<dbReference type="Pfam" id="PF00176">
    <property type="entry name" value="SNF2-rel_dom"/>
    <property type="match status" value="1"/>
</dbReference>
<dbReference type="Proteomes" id="UP000559256">
    <property type="component" value="Unassembled WGS sequence"/>
</dbReference>
<feature type="domain" description="Helicase ATP-binding" evidence="4">
    <location>
        <begin position="400"/>
        <end position="647"/>
    </location>
</feature>
<name>A0A8H5CL78_9AGAR</name>
<dbReference type="InterPro" id="IPR014001">
    <property type="entry name" value="Helicase_ATP-bd"/>
</dbReference>
<dbReference type="InterPro" id="IPR027417">
    <property type="entry name" value="P-loop_NTPase"/>
</dbReference>
<dbReference type="PANTHER" id="PTHR45629">
    <property type="entry name" value="SNF2/RAD54 FAMILY MEMBER"/>
    <property type="match status" value="1"/>
</dbReference>
<dbReference type="OrthoDB" id="3270319at2759"/>
<dbReference type="PANTHER" id="PTHR45629:SF7">
    <property type="entry name" value="DNA EXCISION REPAIR PROTEIN ERCC-6-RELATED"/>
    <property type="match status" value="1"/>
</dbReference>
<comment type="caution">
    <text evidence="5">The sequence shown here is derived from an EMBL/GenBank/DDBJ whole genome shotgun (WGS) entry which is preliminary data.</text>
</comment>
<feature type="coiled-coil region" evidence="3">
    <location>
        <begin position="242"/>
        <end position="269"/>
    </location>
</feature>
<dbReference type="InterPro" id="IPR000330">
    <property type="entry name" value="SNF2_N"/>
</dbReference>
<dbReference type="AlphaFoldDB" id="A0A8H5CL78"/>
<dbReference type="SMART" id="SM00487">
    <property type="entry name" value="DEXDc"/>
    <property type="match status" value="1"/>
</dbReference>
<evidence type="ECO:0000259" key="4">
    <source>
        <dbReference type="SMART" id="SM00487"/>
    </source>
</evidence>
<keyword evidence="6" id="KW-1185">Reference proteome</keyword>
<evidence type="ECO:0000256" key="2">
    <source>
        <dbReference type="ARBA" id="ARBA00022840"/>
    </source>
</evidence>
<dbReference type="InterPro" id="IPR050496">
    <property type="entry name" value="SNF2_RAD54_helicase_repair"/>
</dbReference>
<dbReference type="Gene3D" id="3.40.50.10810">
    <property type="entry name" value="Tandem AAA-ATPase domain"/>
    <property type="match status" value="1"/>
</dbReference>
<evidence type="ECO:0000256" key="1">
    <source>
        <dbReference type="ARBA" id="ARBA00022741"/>
    </source>
</evidence>
<proteinExistence type="predicted"/>
<keyword evidence="3" id="KW-0175">Coiled coil</keyword>
<evidence type="ECO:0000256" key="3">
    <source>
        <dbReference type="SAM" id="Coils"/>
    </source>
</evidence>
<accession>A0A8H5CL78</accession>
<protein>
    <recommendedName>
        <fullName evidence="4">Helicase ATP-binding domain-containing protein</fullName>
    </recommendedName>
</protein>
<dbReference type="EMBL" id="JAACJM010000133">
    <property type="protein sequence ID" value="KAF5343804.1"/>
    <property type="molecule type" value="Genomic_DNA"/>
</dbReference>
<evidence type="ECO:0000313" key="5">
    <source>
        <dbReference type="EMBL" id="KAF5343804.1"/>
    </source>
</evidence>
<gene>
    <name evidence="5" type="ORF">D9758_016217</name>
</gene>
<dbReference type="GO" id="GO:0005524">
    <property type="term" value="F:ATP binding"/>
    <property type="evidence" value="ECO:0007669"/>
    <property type="project" value="InterPro"/>
</dbReference>
<dbReference type="InterPro" id="IPR038718">
    <property type="entry name" value="SNF2-like_sf"/>
</dbReference>
<organism evidence="5 6">
    <name type="scientific">Tetrapyrgos nigripes</name>
    <dbReference type="NCBI Taxonomy" id="182062"/>
    <lineage>
        <taxon>Eukaryota</taxon>
        <taxon>Fungi</taxon>
        <taxon>Dikarya</taxon>
        <taxon>Basidiomycota</taxon>
        <taxon>Agaricomycotina</taxon>
        <taxon>Agaricomycetes</taxon>
        <taxon>Agaricomycetidae</taxon>
        <taxon>Agaricales</taxon>
        <taxon>Marasmiineae</taxon>
        <taxon>Marasmiaceae</taxon>
        <taxon>Tetrapyrgos</taxon>
    </lineage>
</organism>
<reference evidence="5 6" key="1">
    <citation type="journal article" date="2020" name="ISME J.">
        <title>Uncovering the hidden diversity of litter-decomposition mechanisms in mushroom-forming fungi.</title>
        <authorList>
            <person name="Floudas D."/>
            <person name="Bentzer J."/>
            <person name="Ahren D."/>
            <person name="Johansson T."/>
            <person name="Persson P."/>
            <person name="Tunlid A."/>
        </authorList>
    </citation>
    <scope>NUCLEOTIDE SEQUENCE [LARGE SCALE GENOMIC DNA]</scope>
    <source>
        <strain evidence="5 6">CBS 291.85</strain>
    </source>
</reference>
<dbReference type="SUPFAM" id="SSF52540">
    <property type="entry name" value="P-loop containing nucleoside triphosphate hydrolases"/>
    <property type="match status" value="1"/>
</dbReference>
<evidence type="ECO:0000313" key="6">
    <source>
        <dbReference type="Proteomes" id="UP000559256"/>
    </source>
</evidence>
<sequence>MPSITAAEALIRLHTVDKGLNYPWCLPQWQSLTGVKHGLFPVDDAHLPAGLTRQDSIEIKSFFDQFVDLPEEFRSKFVAGGKGSAAVPGHKIFLTWINENWEKWGIHSAVVESFHENNVHPISIMLSGAKSSVNNAWPPAELYVPAALESIAIRLFGDEAFDDNGFLLGEVRKNLNAFAQRSWSRLRQKFRSDKRRIMTLEDKAIAAIEDASSGGQVMTATSLTRIIKDVAMWKELAILYKEHEARERAEEKQDELEEVLARIRVTKESKKKAKKTRKSDPDDYKRPSLRIPEISNLTASPEEIVHLSHLYAAYFLEDDDDGGNPVSTTDEHLQAIFNNTEEGDLGMEEEAHMDPRMLAHSLGFKQNGLPLQFNDSKHPSGATIWDHPKLFTEPSSNPSHQLRLHWHQQAGIHSILRNVFSSTPNKSSCTGVLVADDVGLGKTALCLATIATLNQYILLQERKEALPSILRKHQTSCILYSRFLTFRFQEIKVFFCLNSVDIFVYDCPKTGNADFWLPDSPFSQSKQKPHNKIILTTHSSLQNEYSSVFQAKAAKSKAPWELPARKPGGTLDGTIFAQEFLSVTVDEIHEMRNVNAKHYSVLALFNRSNVRIGLTGTPLLTAPKDLTSLGRLLSVPGFLTEESVKEEKEYTVGQKIVHMFRIFGKIANLSNTE</sequence>
<keyword evidence="1" id="KW-0547">Nucleotide-binding</keyword>
<keyword evidence="2" id="KW-0067">ATP-binding</keyword>